<dbReference type="AlphaFoldDB" id="A0A3G8GUI2"/>
<accession>A0A3G8GUI2</accession>
<dbReference type="RefSeq" id="WP_124682079.1">
    <property type="nucleotide sequence ID" value="NZ_BAAAED010000057.1"/>
</dbReference>
<gene>
    <name evidence="4" type="ORF">EHF44_00085</name>
</gene>
<sequence>MVSSTQQNGEIFRVMRSILTSALLMISAYQAWDFYHLATKSTDSHAFAEAGVGAAGIMAMAWLVIRERRRRSLQKLRAVAASAAARQQAMIERDEASIQVTRNFLQSMRIQFQLWKLTPSEMDVATLLMKGLSVEECAHALQCGDTTVREHAASPYKKAGLANRHQLVAYFWGDLLG</sequence>
<dbReference type="PANTHER" id="PTHR44688">
    <property type="entry name" value="DNA-BINDING TRANSCRIPTIONAL ACTIVATOR DEVR_DOSR"/>
    <property type="match status" value="1"/>
</dbReference>
<dbReference type="KEGG" id="cpau:EHF44_00085"/>
<dbReference type="Pfam" id="PF00196">
    <property type="entry name" value="GerE"/>
    <property type="match status" value="1"/>
</dbReference>
<dbReference type="OrthoDB" id="8277135at2"/>
<evidence type="ECO:0000313" key="4">
    <source>
        <dbReference type="EMBL" id="AZG11928.1"/>
    </source>
</evidence>
<keyword evidence="4" id="KW-0614">Plasmid</keyword>
<dbReference type="PANTHER" id="PTHR44688:SF16">
    <property type="entry name" value="DNA-BINDING TRANSCRIPTIONAL ACTIVATOR DEVR_DOSR"/>
    <property type="match status" value="1"/>
</dbReference>
<dbReference type="GO" id="GO:0006355">
    <property type="term" value="P:regulation of DNA-templated transcription"/>
    <property type="evidence" value="ECO:0007669"/>
    <property type="project" value="InterPro"/>
</dbReference>
<evidence type="ECO:0000256" key="2">
    <source>
        <dbReference type="ARBA" id="ARBA00023125"/>
    </source>
</evidence>
<dbReference type="SUPFAM" id="SSF46894">
    <property type="entry name" value="C-terminal effector domain of the bipartite response regulators"/>
    <property type="match status" value="1"/>
</dbReference>
<name>A0A3G8GUI2_9BURK</name>
<reference evidence="5" key="1">
    <citation type="submission" date="2018-11" db="EMBL/GenBank/DDBJ databases">
        <title>FDA dAtabase for Regulatory Grade micrObial Sequences (FDA-ARGOS): Supporting development and validation of Infectious Disease Dx tests.</title>
        <authorList>
            <person name="Goldberg B."/>
            <person name="Campos J."/>
            <person name="Tallon L."/>
            <person name="Sadzewicz L."/>
            <person name="Zhao X."/>
            <person name="Vavikolanu K."/>
            <person name="Mehta A."/>
            <person name="Aluvathingal J."/>
            <person name="Nadendla S."/>
            <person name="Geyer C."/>
            <person name="Nandy P."/>
            <person name="Yan Y."/>
            <person name="Sichtig H."/>
        </authorList>
    </citation>
    <scope>NUCLEOTIDE SEQUENCE [LARGE SCALE GENOMIC DNA]</scope>
    <source>
        <strain evidence="5">FDAARGOS_614</strain>
        <plasmid evidence="5">unnamed1</plasmid>
    </source>
</reference>
<dbReference type="InterPro" id="IPR016032">
    <property type="entry name" value="Sig_transdc_resp-reg_C-effctor"/>
</dbReference>
<dbReference type="Proteomes" id="UP000270411">
    <property type="component" value="Plasmid unnamed1"/>
</dbReference>
<dbReference type="Gene3D" id="1.10.10.10">
    <property type="entry name" value="Winged helix-like DNA-binding domain superfamily/Winged helix DNA-binding domain"/>
    <property type="match status" value="1"/>
</dbReference>
<dbReference type="GO" id="GO:0003677">
    <property type="term" value="F:DNA binding"/>
    <property type="evidence" value="ECO:0007669"/>
    <property type="project" value="UniProtKB-KW"/>
</dbReference>
<dbReference type="SMART" id="SM00421">
    <property type="entry name" value="HTH_LUXR"/>
    <property type="match status" value="1"/>
</dbReference>
<evidence type="ECO:0000256" key="1">
    <source>
        <dbReference type="ARBA" id="ARBA00023015"/>
    </source>
</evidence>
<keyword evidence="3" id="KW-0804">Transcription</keyword>
<organism evidence="4 5">
    <name type="scientific">Cupriavidus pauculus</name>
    <dbReference type="NCBI Taxonomy" id="82633"/>
    <lineage>
        <taxon>Bacteria</taxon>
        <taxon>Pseudomonadati</taxon>
        <taxon>Pseudomonadota</taxon>
        <taxon>Betaproteobacteria</taxon>
        <taxon>Burkholderiales</taxon>
        <taxon>Burkholderiaceae</taxon>
        <taxon>Cupriavidus</taxon>
    </lineage>
</organism>
<keyword evidence="1" id="KW-0805">Transcription regulation</keyword>
<keyword evidence="2" id="KW-0238">DNA-binding</keyword>
<protein>
    <submittedName>
        <fullName evidence="4">Helix-turn-helix transcriptional regulator</fullName>
    </submittedName>
</protein>
<evidence type="ECO:0000313" key="5">
    <source>
        <dbReference type="Proteomes" id="UP000270411"/>
    </source>
</evidence>
<dbReference type="EMBL" id="CP033968">
    <property type="protein sequence ID" value="AZG11928.1"/>
    <property type="molecule type" value="Genomic_DNA"/>
</dbReference>
<dbReference type="GeneID" id="92820707"/>
<dbReference type="InterPro" id="IPR036388">
    <property type="entry name" value="WH-like_DNA-bd_sf"/>
</dbReference>
<proteinExistence type="predicted"/>
<evidence type="ECO:0000256" key="3">
    <source>
        <dbReference type="ARBA" id="ARBA00023163"/>
    </source>
</evidence>
<dbReference type="InterPro" id="IPR000792">
    <property type="entry name" value="Tscrpt_reg_LuxR_C"/>
</dbReference>
<geneLocation type="plasmid" evidence="4">
    <name>unnamed1</name>
</geneLocation>